<proteinExistence type="predicted"/>
<keyword evidence="4" id="KW-1185">Reference proteome</keyword>
<feature type="transmembrane region" description="Helical" evidence="1">
    <location>
        <begin position="61"/>
        <end position="81"/>
    </location>
</feature>
<feature type="transmembrane region" description="Helical" evidence="1">
    <location>
        <begin position="256"/>
        <end position="273"/>
    </location>
</feature>
<evidence type="ECO:0000313" key="2">
    <source>
        <dbReference type="EMBL" id="MBS4188259.1"/>
    </source>
</evidence>
<dbReference type="EMBL" id="JAGYPE020000099">
    <property type="protein sequence ID" value="MCH6269416.1"/>
    <property type="molecule type" value="Genomic_DNA"/>
</dbReference>
<dbReference type="EMBL" id="JAGYPE010000010">
    <property type="protein sequence ID" value="MBS4188259.1"/>
    <property type="molecule type" value="Genomic_DNA"/>
</dbReference>
<keyword evidence="1" id="KW-1133">Transmembrane helix</keyword>
<feature type="transmembrane region" description="Helical" evidence="1">
    <location>
        <begin position="348"/>
        <end position="367"/>
    </location>
</feature>
<accession>A0A942YFA0</accession>
<comment type="caution">
    <text evidence="2">The sequence shown here is derived from an EMBL/GenBank/DDBJ whole genome shotgun (WGS) entry which is preliminary data.</text>
</comment>
<dbReference type="RefSeq" id="WP_213148044.1">
    <property type="nucleotide sequence ID" value="NZ_JAGYPE020000099.1"/>
</dbReference>
<feature type="transmembrane region" description="Helical" evidence="1">
    <location>
        <begin position="6"/>
        <end position="23"/>
    </location>
</feature>
<keyword evidence="1" id="KW-0472">Membrane</keyword>
<gene>
    <name evidence="3" type="ORF">KHB02_028200</name>
    <name evidence="2" type="ORF">KHB02_43550</name>
</gene>
<feature type="transmembrane region" description="Helical" evidence="1">
    <location>
        <begin position="30"/>
        <end position="49"/>
    </location>
</feature>
<evidence type="ECO:0000313" key="4">
    <source>
        <dbReference type="Proteomes" id="UP000677265"/>
    </source>
</evidence>
<keyword evidence="1" id="KW-0812">Transmembrane</keyword>
<dbReference type="AlphaFoldDB" id="A0A942YFA0"/>
<feature type="transmembrane region" description="Helical" evidence="1">
    <location>
        <begin position="379"/>
        <end position="397"/>
    </location>
</feature>
<evidence type="ECO:0000256" key="1">
    <source>
        <dbReference type="SAM" id="Phobius"/>
    </source>
</evidence>
<dbReference type="Proteomes" id="UP000677265">
    <property type="component" value="Unassembled WGS sequence"/>
</dbReference>
<sequence length="428" mass="49743">MEILLFFLLFLSFFIAIIAFVKTKDHLHPSVLSAIFISLPLIIAMQRLSGLQAKEWNFLTYTLFCYALIAFNYLPFFISIYCNNKYKSGEQVKKSKIFITNISNKLIYFFSILTLVLYLFENKVLVGHFVPVLSTSNLTSIHLISLPIISMITKGFIPILALLNFTKYKFNANKYNLIMCLFLIAIPMTRLSRFDIILAVLAIIFLLSDIVKNKKRFFNLTAILLIVMSLIAAYLGEFRLTHGYQYQLSYAEGIDYNYYAGPFNIFAVLYGYFPLSFENVNSFINRNPDFDDLQWGKVMLRPLLAGLLKFDNIFGEAYPLTDFLYKYSNYVSPYATVHTATIEFALDFGYVFSIIPMLFVSLILTFVYINSLRYSSYRLAYYIIAQGLVFYSFFNMFFEPKMIYQICLLLFIIIVSGLLNQRKIKNYI</sequence>
<protein>
    <submittedName>
        <fullName evidence="2">Oligosaccharide repeat unit polymerase</fullName>
    </submittedName>
</protein>
<feature type="transmembrane region" description="Helical" evidence="1">
    <location>
        <begin position="403"/>
        <end position="420"/>
    </location>
</feature>
<feature type="transmembrane region" description="Helical" evidence="1">
    <location>
        <begin position="140"/>
        <end position="165"/>
    </location>
</feature>
<organism evidence="2">
    <name type="scientific">Neobacillus citreus</name>
    <dbReference type="NCBI Taxonomy" id="2833578"/>
    <lineage>
        <taxon>Bacteria</taxon>
        <taxon>Bacillati</taxon>
        <taxon>Bacillota</taxon>
        <taxon>Bacilli</taxon>
        <taxon>Bacillales</taxon>
        <taxon>Bacillaceae</taxon>
        <taxon>Neobacillus</taxon>
    </lineage>
</organism>
<evidence type="ECO:0000313" key="3">
    <source>
        <dbReference type="EMBL" id="MCH6269416.1"/>
    </source>
</evidence>
<name>A0A942YFA0_9BACI</name>
<dbReference type="NCBIfam" id="TIGR04370">
    <property type="entry name" value="glyco_rpt_poly"/>
    <property type="match status" value="1"/>
</dbReference>
<reference evidence="2" key="1">
    <citation type="submission" date="2021-05" db="EMBL/GenBank/DDBJ databases">
        <title>Novel Bacillus species.</title>
        <authorList>
            <person name="Liu G."/>
        </authorList>
    </citation>
    <scope>NUCLEOTIDE SEQUENCE</scope>
    <source>
        <strain evidence="2 4">FJAT-50051</strain>
    </source>
</reference>
<feature type="transmembrane region" description="Helical" evidence="1">
    <location>
        <begin position="217"/>
        <end position="235"/>
    </location>
</feature>
<feature type="transmembrane region" description="Helical" evidence="1">
    <location>
        <begin position="177"/>
        <end position="205"/>
    </location>
</feature>
<feature type="transmembrane region" description="Helical" evidence="1">
    <location>
        <begin position="102"/>
        <end position="120"/>
    </location>
</feature>